<dbReference type="InterPro" id="IPR011992">
    <property type="entry name" value="EF-hand-dom_pair"/>
</dbReference>
<dbReference type="FunFam" id="2.30.29.170:FF:000002">
    <property type="entry name" value="EF-hand domain (C-terminal) containing 1"/>
    <property type="match status" value="2"/>
</dbReference>
<feature type="domain" description="DM10" evidence="13">
    <location>
        <begin position="220"/>
        <end position="358"/>
    </location>
</feature>
<evidence type="ECO:0000256" key="10">
    <source>
        <dbReference type="SAM" id="Coils"/>
    </source>
</evidence>
<evidence type="ECO:0000256" key="3">
    <source>
        <dbReference type="ARBA" id="ARBA00022737"/>
    </source>
</evidence>
<evidence type="ECO:0000259" key="12">
    <source>
        <dbReference type="PROSITE" id="PS50222"/>
    </source>
</evidence>
<feature type="compositionally biased region" description="Polar residues" evidence="11">
    <location>
        <begin position="1511"/>
        <end position="1525"/>
    </location>
</feature>
<sequence>MALPFLPALGLNNNLGKTKYHKSHHFDIYCNDNHLCVGDTKPGIGGEPRLGQKINALNSKIPKGEIPSMPAWVAFDRQVLSFDAYYLESYVERLEQYRVAKSKIYFFLEDDSIMVNEQRIADVTHCQGTIIHRHRIPKPPPDDDKFYTVEDFNVGIELNLYSKVFRIVDCDDFTLNFLRKLGVKVGAPERIPEDPFFTNRKATRQPRERYDTLKQFLDHDRHVLRFFCFWDDRESEYGDLHSLVMCYYLADDTIDIRQLLPHNSGRDAVMFLKRARVPKIGTPLKFPCAPAPRTVLNVTKPDGHEMFYIHDSLKKNYDSTEYIKDTDLTLGSVVNIWGRRIVLCDCDEFTKEYYRTKHGITEFTPLKIPHESFTDGTTMPPKKSFGSEEDTLHAYQCGFVVQHHAPNTIQFMKYDRCALDSNQLQFLACFDAPKAIDKDRLFIITCFLSDDSISVFERRRRNSGHIGGKFIKRCRIKKPNQPRFSTELPEHFQAQDLYVGATLEFFKYKFIILDADEYSLRYIDEHSEKFLNYVKDMLAKIKPVLNEKMDEVCVFITQHDPTNKGVLSYPQFQEMMKLIIPTLAEHQVRILARKFAERSQAVLDKQQVMAIVQEELRKSNYDNFDSIFVSLQYQDKNKSGFVSPETVRSVFLANHVPIPKDLLGVFFEAAPSNEKGEISYAELMNQINWRDFPIPMLGKTKHHKPHHFDICNDVAMMVGETKPGIGGEPRLGQKAKPANSRIPKGEGPNLPAWVAFDRQVLSFDAYYQEGVVEKREEQYRVRKCKIFFYPEDDSIQVVEPRNGNTGIPQGTIIRRHRIPKPPPNEDQFYTVEDFNVGLELNLYSKVFKITDCDEFTVNFLRKLGVRVGRPENQPDDPYMKHRKAFEGTMQPLRPYEKFDTLKQFLDHDGHVLRFYCYWDDTTNLFGDVRQLVLHYFLADDTIEIKEVIPANSGRDAVPMFLRRGPVPKNFEGLKLPGVVTDRTILNVFGPTGHGGRYILDSLKTGAINPEFYRDSDLTLGSVLNIWGRKIVLCDCDEFTKEYYQKKYGITEYNSLKFKDDLTAPVTKPVPPYNGFGSEEDSLCSCKGLLPKPPMRDFIKFMEKDRCGLESNVLRFLARLDTQKPIDKDRRFIISFFLSDDTIVVFEPPVRNSGFIGGKFMERGRVKKPNQPRFLVEMSEYYKANDLYVGACVDFNKFKFILLDTDEYALRYMEERPDEVSDSSQCSAYSGKGPCRLREKKDDMLAVFRKYDSTGQGVISYAQLHGLLEQIQPTLTEQEVITLARIFADRSEQPMLNAPRVIALVQEQLRKHNYENFNNLMDNLMYQDKNKTGFISPETVRTVFMSSHVPLPDDLLRTVLEVAPSNEKGEIAYAEFLKIINWRDCPVPPMQQPVQSDDEGQGIKAKSAVSAISYSALMNSDNNSPSDPVSSSTAVSADHDDASSACSDGNVTSDSKAAAPDQPNPSTAAHTTTAAAVVVTSSQGAASTSALLIPPERRRPHGSVGLQPPSSPLSITSEKPPSSVSDTPAPVTTIPDLTTISETKKSVPSASFKLVLPAVATRGGRPSRGFLRLQQKEFTVADMEGRDSKVRLEGQPSSPSPSQSPTSSSPLESVQGASASTGELQAEDGGCRSSLPQSSAPEVSFLTDSPRISEPSLLSDLPQTTPPGAWGEELDVEAPPIPEAFDRGYPPSYTETETHSAPYPQISPVLASFVHPVYDASISDDVILPDDLFFECSDSGETPEAPGMERPRNPTPYGSRRLMTYPECSVTPPNQFVDVSEATVPPARFRDNDASTKTKGESKEVFKEAAKEAQKGEVTIERVEDEKHLKGRQQQEEVNDGEKAMEEEEEDEVEEEERRANEEEENVPEHLMDVFELGKMCSRSRAKLNSADQRLRRQKKIFILQQQVMQQAEELKELTRLIRMAEAQTNALKEEKKELDAELQKTCDQLTDVDEVNTKKHEPLMYKKFSTIKTAAEAKTLLVSIRSRQKALYYLEAMTYRKCVALQHNLKVSGSTTGSDKDRKLSKRMSTIGPASPKKSKKLKDQLSLSSAAMPSSAVLPALPLMLSAVSAASINGPGLGPLFFPVQETQQQQQQQQPLQPVASHSSSLGNAVLLFDDFRETEV</sequence>
<dbReference type="PANTHER" id="PTHR12086">
    <property type="entry name" value="EF-HAND DOMAIN C-TERMINAL CONTAINING PROTEIN"/>
    <property type="match status" value="1"/>
</dbReference>
<dbReference type="Pfam" id="PF06565">
    <property type="entry name" value="DM10_dom"/>
    <property type="match status" value="6"/>
</dbReference>
<proteinExistence type="predicted"/>
<feature type="region of interest" description="Disordered" evidence="11">
    <location>
        <begin position="2011"/>
        <end position="2046"/>
    </location>
</feature>
<reference evidence="14 15" key="1">
    <citation type="submission" date="2018-04" db="EMBL/GenBank/DDBJ databases">
        <title>The genome of golden apple snail Pomacea canaliculata provides insight into stress tolerance and invasive adaptation.</title>
        <authorList>
            <person name="Liu C."/>
            <person name="Liu B."/>
            <person name="Ren Y."/>
            <person name="Zhang Y."/>
            <person name="Wang H."/>
            <person name="Li S."/>
            <person name="Jiang F."/>
            <person name="Yin L."/>
            <person name="Zhang G."/>
            <person name="Qian W."/>
            <person name="Fan W."/>
        </authorList>
    </citation>
    <scope>NUCLEOTIDE SEQUENCE [LARGE SCALE GENOMIC DNA]</scope>
    <source>
        <strain evidence="14">SZHN2017</strain>
        <tissue evidence="14">Muscle</tissue>
    </source>
</reference>
<evidence type="ECO:0000256" key="7">
    <source>
        <dbReference type="ARBA" id="ARBA00023273"/>
    </source>
</evidence>
<evidence type="ECO:0000256" key="8">
    <source>
        <dbReference type="ARBA" id="ARBA00035003"/>
    </source>
</evidence>
<keyword evidence="15" id="KW-1185">Reference proteome</keyword>
<feature type="compositionally biased region" description="Low complexity" evidence="11">
    <location>
        <begin position="1419"/>
        <end position="1435"/>
    </location>
</feature>
<dbReference type="OrthoDB" id="6162908at2759"/>
<dbReference type="EMBL" id="PZQS01000014">
    <property type="protein sequence ID" value="PVD18308.1"/>
    <property type="molecule type" value="Genomic_DNA"/>
</dbReference>
<feature type="domain" description="DM10" evidence="13">
    <location>
        <begin position="757"/>
        <end position="864"/>
    </location>
</feature>
<feature type="region of interest" description="Disordered" evidence="11">
    <location>
        <begin position="1736"/>
        <end position="1867"/>
    </location>
</feature>
<dbReference type="InterPro" id="IPR040193">
    <property type="entry name" value="EFHC1/EFHC2/EFHB"/>
</dbReference>
<comment type="subcellular location">
    <subcellularLocation>
        <location evidence="1">Cytoplasm</location>
        <location evidence="1">Cytoskeleton</location>
        <location evidence="1">Flagellum axoneme</location>
    </subcellularLocation>
</comment>
<evidence type="ECO:0000313" key="14">
    <source>
        <dbReference type="EMBL" id="PVD18308.1"/>
    </source>
</evidence>
<feature type="region of interest" description="Disordered" evidence="11">
    <location>
        <begin position="1418"/>
        <end position="1471"/>
    </location>
</feature>
<dbReference type="SUPFAM" id="SSF47473">
    <property type="entry name" value="EF-hand"/>
    <property type="match status" value="2"/>
</dbReference>
<evidence type="ECO:0000256" key="4">
    <source>
        <dbReference type="ARBA" id="ARBA00022846"/>
    </source>
</evidence>
<feature type="domain" description="DM10" evidence="13">
    <location>
        <begin position="908"/>
        <end position="1047"/>
    </location>
</feature>
<evidence type="ECO:0000256" key="11">
    <source>
        <dbReference type="SAM" id="MobiDB-lite"/>
    </source>
</evidence>
<accession>A0A2T7NAW7</accession>
<feature type="compositionally biased region" description="Low complexity" evidence="11">
    <location>
        <begin position="1594"/>
        <end position="1609"/>
    </location>
</feature>
<comment type="caution">
    <text evidence="14">The sequence shown here is derived from an EMBL/GenBank/DDBJ whole genome shotgun (WGS) entry which is preliminary data.</text>
</comment>
<evidence type="ECO:0000256" key="2">
    <source>
        <dbReference type="ARBA" id="ARBA00022490"/>
    </source>
</evidence>
<feature type="domain" description="DM10" evidence="13">
    <location>
        <begin position="420"/>
        <end position="527"/>
    </location>
</feature>
<organism evidence="14 15">
    <name type="scientific">Pomacea canaliculata</name>
    <name type="common">Golden apple snail</name>
    <dbReference type="NCBI Taxonomy" id="400727"/>
    <lineage>
        <taxon>Eukaryota</taxon>
        <taxon>Metazoa</taxon>
        <taxon>Spiralia</taxon>
        <taxon>Lophotrochozoa</taxon>
        <taxon>Mollusca</taxon>
        <taxon>Gastropoda</taxon>
        <taxon>Caenogastropoda</taxon>
        <taxon>Architaenioglossa</taxon>
        <taxon>Ampullarioidea</taxon>
        <taxon>Ampullariidae</taxon>
        <taxon>Pomacea</taxon>
    </lineage>
</organism>
<evidence type="ECO:0000313" key="15">
    <source>
        <dbReference type="Proteomes" id="UP000245119"/>
    </source>
</evidence>
<feature type="region of interest" description="Disordered" evidence="11">
    <location>
        <begin position="1581"/>
        <end position="1700"/>
    </location>
</feature>
<dbReference type="GO" id="GO:0010975">
    <property type="term" value="P:regulation of neuron projection development"/>
    <property type="evidence" value="ECO:0007669"/>
    <property type="project" value="TreeGrafter"/>
</dbReference>
<dbReference type="PANTHER" id="PTHR12086:SF11">
    <property type="entry name" value="EF-HAND DOMAIN-CONTAINING FAMILY MEMBER C2"/>
    <property type="match status" value="1"/>
</dbReference>
<feature type="region of interest" description="Disordered" evidence="11">
    <location>
        <begin position="725"/>
        <end position="744"/>
    </location>
</feature>
<dbReference type="Proteomes" id="UP000245119">
    <property type="component" value="Linkage Group LG14"/>
</dbReference>
<comment type="function">
    <text evidence="8">Microtubule inner protein (MIP) part of the dynein-decorated doublet microtubules (DMTs) in cilia axoneme, which is required for motile cilia beating.</text>
</comment>
<dbReference type="GO" id="GO:0005874">
    <property type="term" value="C:microtubule"/>
    <property type="evidence" value="ECO:0007669"/>
    <property type="project" value="TreeGrafter"/>
</dbReference>
<keyword evidence="7" id="KW-0966">Cell projection</keyword>
<dbReference type="Gene3D" id="1.10.238.10">
    <property type="entry name" value="EF-hand"/>
    <property type="match status" value="2"/>
</dbReference>
<keyword evidence="5" id="KW-0969">Cilium</keyword>
<feature type="compositionally biased region" description="Basic and acidic residues" evidence="11">
    <location>
        <begin position="1855"/>
        <end position="1867"/>
    </location>
</feature>
<feature type="compositionally biased region" description="Polar residues" evidence="11">
    <location>
        <begin position="1610"/>
        <end position="1622"/>
    </location>
</feature>
<dbReference type="InterPro" id="IPR006602">
    <property type="entry name" value="DM10_dom"/>
</dbReference>
<evidence type="ECO:0000256" key="1">
    <source>
        <dbReference type="ARBA" id="ARBA00004611"/>
    </source>
</evidence>
<feature type="compositionally biased region" description="Basic and acidic residues" evidence="11">
    <location>
        <begin position="1582"/>
        <end position="1591"/>
    </location>
</feature>
<dbReference type="FunFam" id="2.30.29.170:FF:000004">
    <property type="entry name" value="EF-hand domain containing 2"/>
    <property type="match status" value="1"/>
</dbReference>
<dbReference type="InterPro" id="IPR002048">
    <property type="entry name" value="EF_hand_dom"/>
</dbReference>
<evidence type="ECO:0000256" key="9">
    <source>
        <dbReference type="ARBA" id="ARBA00039880"/>
    </source>
</evidence>
<feature type="domain" description="DM10" evidence="13">
    <location>
        <begin position="1109"/>
        <end position="1216"/>
    </location>
</feature>
<dbReference type="SMART" id="SM00676">
    <property type="entry name" value="DM10"/>
    <property type="match status" value="6"/>
</dbReference>
<keyword evidence="3" id="KW-0677">Repeat</keyword>
<dbReference type="STRING" id="400727.A0A2T7NAW7"/>
<keyword evidence="4" id="KW-0282">Flagellum</keyword>
<dbReference type="PROSITE" id="PS51336">
    <property type="entry name" value="DM10"/>
    <property type="match status" value="6"/>
</dbReference>
<keyword evidence="2" id="KW-0963">Cytoplasm</keyword>
<dbReference type="FunFam" id="2.30.29.170:FF:000001">
    <property type="entry name" value="EF-hand domain containing 1"/>
    <property type="match status" value="2"/>
</dbReference>
<evidence type="ECO:0000256" key="6">
    <source>
        <dbReference type="ARBA" id="ARBA00023212"/>
    </source>
</evidence>
<feature type="region of interest" description="Disordered" evidence="11">
    <location>
        <begin position="1484"/>
        <end position="1535"/>
    </location>
</feature>
<protein>
    <recommendedName>
        <fullName evidence="9">EF-hand domain-containing family member C2</fullName>
    </recommendedName>
</protein>
<feature type="domain" description="DM10" evidence="13">
    <location>
        <begin position="76"/>
        <end position="182"/>
    </location>
</feature>
<evidence type="ECO:0000256" key="5">
    <source>
        <dbReference type="ARBA" id="ARBA00023069"/>
    </source>
</evidence>
<dbReference type="GO" id="GO:0005509">
    <property type="term" value="F:calcium ion binding"/>
    <property type="evidence" value="ECO:0007669"/>
    <property type="project" value="InterPro"/>
</dbReference>
<keyword evidence="6" id="KW-0206">Cytoskeleton</keyword>
<dbReference type="FunFam" id="2.30.29.170:FF:000003">
    <property type="entry name" value="EF-hand domain (C-terminal) containing 1"/>
    <property type="match status" value="1"/>
</dbReference>
<feature type="compositionally biased region" description="Acidic residues" evidence="11">
    <location>
        <begin position="1844"/>
        <end position="1854"/>
    </location>
</feature>
<feature type="domain" description="EF-hand" evidence="12">
    <location>
        <begin position="1238"/>
        <end position="1273"/>
    </location>
</feature>
<gene>
    <name evidence="14" type="ORF">C0Q70_20857</name>
</gene>
<feature type="coiled-coil region" evidence="10">
    <location>
        <begin position="1907"/>
        <end position="1948"/>
    </location>
</feature>
<keyword evidence="10" id="KW-0175">Coiled coil</keyword>
<name>A0A2T7NAW7_POMCA</name>
<evidence type="ECO:0000259" key="13">
    <source>
        <dbReference type="PROSITE" id="PS51336"/>
    </source>
</evidence>
<dbReference type="PROSITE" id="PS50222">
    <property type="entry name" value="EF_HAND_2"/>
    <property type="match status" value="1"/>
</dbReference>
<feature type="compositionally biased region" description="Basic and acidic residues" evidence="11">
    <location>
        <begin position="1787"/>
        <end position="1827"/>
    </location>
</feature>
<dbReference type="Gene3D" id="2.30.29.170">
    <property type="match status" value="6"/>
</dbReference>